<gene>
    <name evidence="7" type="ORF">TSUD_294180</name>
</gene>
<dbReference type="GO" id="GO:0004867">
    <property type="term" value="F:serine-type endopeptidase inhibitor activity"/>
    <property type="evidence" value="ECO:0007669"/>
    <property type="project" value="UniProtKB-KW"/>
</dbReference>
<keyword evidence="2" id="KW-0964">Secreted</keyword>
<dbReference type="CDD" id="cd23377">
    <property type="entry name" value="beta-trefoil_STI_MP4-like"/>
    <property type="match status" value="1"/>
</dbReference>
<keyword evidence="5" id="KW-1015">Disulfide bond</keyword>
<dbReference type="Gene3D" id="2.80.10.50">
    <property type="match status" value="1"/>
</dbReference>
<evidence type="ECO:0000313" key="8">
    <source>
        <dbReference type="Proteomes" id="UP000242715"/>
    </source>
</evidence>
<reference evidence="8" key="1">
    <citation type="journal article" date="2017" name="Front. Plant Sci.">
        <title>Climate Clever Clovers: New Paradigm to Reduce the Environmental Footprint of Ruminants by Breeding Low Methanogenic Forages Utilizing Haplotype Variation.</title>
        <authorList>
            <person name="Kaur P."/>
            <person name="Appels R."/>
            <person name="Bayer P.E."/>
            <person name="Keeble-Gagnere G."/>
            <person name="Wang J."/>
            <person name="Hirakawa H."/>
            <person name="Shirasawa K."/>
            <person name="Vercoe P."/>
            <person name="Stefanova K."/>
            <person name="Durmic Z."/>
            <person name="Nichols P."/>
            <person name="Revell C."/>
            <person name="Isobe S.N."/>
            <person name="Edwards D."/>
            <person name="Erskine W."/>
        </authorList>
    </citation>
    <scope>NUCLEOTIDE SEQUENCE [LARGE SCALE GENOMIC DNA]</scope>
    <source>
        <strain evidence="8">cv. Daliak</strain>
    </source>
</reference>
<evidence type="ECO:0008006" key="9">
    <source>
        <dbReference type="Google" id="ProtNLM"/>
    </source>
</evidence>
<dbReference type="Pfam" id="PF00197">
    <property type="entry name" value="Kunitz_legume"/>
    <property type="match status" value="1"/>
</dbReference>
<comment type="subcellular location">
    <subcellularLocation>
        <location evidence="1">Secreted</location>
    </subcellularLocation>
</comment>
<keyword evidence="8" id="KW-1185">Reference proteome</keyword>
<evidence type="ECO:0000256" key="5">
    <source>
        <dbReference type="ARBA" id="ARBA00023157"/>
    </source>
</evidence>
<keyword evidence="4" id="KW-0722">Serine protease inhibitor</keyword>
<name>A0A2Z6MMI9_TRISU</name>
<dbReference type="GO" id="GO:0005576">
    <property type="term" value="C:extracellular region"/>
    <property type="evidence" value="ECO:0007669"/>
    <property type="project" value="UniProtKB-SubCell"/>
</dbReference>
<dbReference type="PANTHER" id="PTHR33107:SF21">
    <property type="entry name" value="KUNITZ FAMILY TRYPSIN AND PROTEASE INHIBITOR PROTEIN"/>
    <property type="match status" value="1"/>
</dbReference>
<evidence type="ECO:0000313" key="7">
    <source>
        <dbReference type="EMBL" id="GAU26452.1"/>
    </source>
</evidence>
<evidence type="ECO:0000256" key="3">
    <source>
        <dbReference type="ARBA" id="ARBA00022690"/>
    </source>
</evidence>
<dbReference type="Proteomes" id="UP000242715">
    <property type="component" value="Unassembled WGS sequence"/>
</dbReference>
<dbReference type="SMART" id="SM00452">
    <property type="entry name" value="STI"/>
    <property type="match status" value="1"/>
</dbReference>
<dbReference type="InterPro" id="IPR011065">
    <property type="entry name" value="Kunitz_inhibitor_STI-like_sf"/>
</dbReference>
<keyword evidence="6" id="KW-0732">Signal</keyword>
<sequence length="202" mass="22252">MKGTMLSLLLFALTTYFSLSFSTELVRDTNGNAISVSTKVYIQPPIFGAAGGGVRLGETGNSTCPLTVIQDYSELVNGLHVSFGHFILIQQIFTDIPLVIAFSEKPECAESSKWVVVEDDFPKPWVSIGGSEDLKGKHIINGYFKIVEHVHGFGYNIVFCDGICHDIGRYNDENGWRLILTENDPFEVVFENANIGIGRSVV</sequence>
<feature type="chain" id="PRO_5016247837" description="Kunitz type trypsin inhibitor / Alpha-fucosidase" evidence="6">
    <location>
        <begin position="21"/>
        <end position="202"/>
    </location>
</feature>
<keyword evidence="3" id="KW-0646">Protease inhibitor</keyword>
<dbReference type="OrthoDB" id="1751999at2759"/>
<dbReference type="EMBL" id="DF973336">
    <property type="protein sequence ID" value="GAU26452.1"/>
    <property type="molecule type" value="Genomic_DNA"/>
</dbReference>
<dbReference type="AlphaFoldDB" id="A0A2Z6MMI9"/>
<proteinExistence type="predicted"/>
<dbReference type="SUPFAM" id="SSF50386">
    <property type="entry name" value="STI-like"/>
    <property type="match status" value="1"/>
</dbReference>
<dbReference type="InterPro" id="IPR002160">
    <property type="entry name" value="Prot_inh_Kunz-lg"/>
</dbReference>
<organism evidence="7 8">
    <name type="scientific">Trifolium subterraneum</name>
    <name type="common">Subterranean clover</name>
    <dbReference type="NCBI Taxonomy" id="3900"/>
    <lineage>
        <taxon>Eukaryota</taxon>
        <taxon>Viridiplantae</taxon>
        <taxon>Streptophyta</taxon>
        <taxon>Embryophyta</taxon>
        <taxon>Tracheophyta</taxon>
        <taxon>Spermatophyta</taxon>
        <taxon>Magnoliopsida</taxon>
        <taxon>eudicotyledons</taxon>
        <taxon>Gunneridae</taxon>
        <taxon>Pentapetalae</taxon>
        <taxon>rosids</taxon>
        <taxon>fabids</taxon>
        <taxon>Fabales</taxon>
        <taxon>Fabaceae</taxon>
        <taxon>Papilionoideae</taxon>
        <taxon>50 kb inversion clade</taxon>
        <taxon>NPAAA clade</taxon>
        <taxon>Hologalegina</taxon>
        <taxon>IRL clade</taxon>
        <taxon>Trifolieae</taxon>
        <taxon>Trifolium</taxon>
    </lineage>
</organism>
<dbReference type="PRINTS" id="PR00291">
    <property type="entry name" value="KUNITZINHBTR"/>
</dbReference>
<evidence type="ECO:0000256" key="6">
    <source>
        <dbReference type="SAM" id="SignalP"/>
    </source>
</evidence>
<accession>A0A2Z6MMI9</accession>
<dbReference type="PANTHER" id="PTHR33107">
    <property type="entry name" value="KUNITZ TRYPSIN INHIBITOR 2"/>
    <property type="match status" value="1"/>
</dbReference>
<evidence type="ECO:0000256" key="1">
    <source>
        <dbReference type="ARBA" id="ARBA00004613"/>
    </source>
</evidence>
<protein>
    <recommendedName>
        <fullName evidence="9">Kunitz type trypsin inhibitor / Alpha-fucosidase</fullName>
    </recommendedName>
</protein>
<feature type="signal peptide" evidence="6">
    <location>
        <begin position="1"/>
        <end position="20"/>
    </location>
</feature>
<evidence type="ECO:0000256" key="4">
    <source>
        <dbReference type="ARBA" id="ARBA00022900"/>
    </source>
</evidence>
<evidence type="ECO:0000256" key="2">
    <source>
        <dbReference type="ARBA" id="ARBA00022525"/>
    </source>
</evidence>